<dbReference type="Gene3D" id="3.80.10.10">
    <property type="entry name" value="Ribonuclease Inhibitor"/>
    <property type="match status" value="1"/>
</dbReference>
<evidence type="ECO:0000313" key="2">
    <source>
        <dbReference type="Proteomes" id="UP000265703"/>
    </source>
</evidence>
<evidence type="ECO:0008006" key="3">
    <source>
        <dbReference type="Google" id="ProtNLM"/>
    </source>
</evidence>
<dbReference type="Proteomes" id="UP000265703">
    <property type="component" value="Unassembled WGS sequence"/>
</dbReference>
<gene>
    <name evidence="1" type="ORF">C1645_881730</name>
</gene>
<dbReference type="SUPFAM" id="SSF52047">
    <property type="entry name" value="RNI-like"/>
    <property type="match status" value="1"/>
</dbReference>
<evidence type="ECO:0000313" key="1">
    <source>
        <dbReference type="EMBL" id="RIA81212.1"/>
    </source>
</evidence>
<protein>
    <recommendedName>
        <fullName evidence="3">F-box domain-containing protein</fullName>
    </recommendedName>
</protein>
<comment type="caution">
    <text evidence="1">The sequence shown here is derived from an EMBL/GenBank/DDBJ whole genome shotgun (WGS) entry which is preliminary data.</text>
</comment>
<keyword evidence="2" id="KW-1185">Reference proteome</keyword>
<proteinExistence type="predicted"/>
<reference evidence="1 2" key="1">
    <citation type="submission" date="2018-06" db="EMBL/GenBank/DDBJ databases">
        <title>Comparative genomics reveals the genomic features of Rhizophagus irregularis, R. cerebriforme, R. diaphanum and Gigaspora rosea, and their symbiotic lifestyle signature.</title>
        <authorList>
            <person name="Morin E."/>
            <person name="San Clemente H."/>
            <person name="Chen E.C.H."/>
            <person name="De La Providencia I."/>
            <person name="Hainaut M."/>
            <person name="Kuo A."/>
            <person name="Kohler A."/>
            <person name="Murat C."/>
            <person name="Tang N."/>
            <person name="Roy S."/>
            <person name="Loubradou J."/>
            <person name="Henrissat B."/>
            <person name="Grigoriev I.V."/>
            <person name="Corradi N."/>
            <person name="Roux C."/>
            <person name="Martin F.M."/>
        </authorList>
    </citation>
    <scope>NUCLEOTIDE SEQUENCE [LARGE SCALE GENOMIC DNA]</scope>
    <source>
        <strain evidence="1 2">DAOM 227022</strain>
    </source>
</reference>
<dbReference type="AlphaFoldDB" id="A0A397S6T7"/>
<name>A0A397S6T7_9GLOM</name>
<dbReference type="STRING" id="658196.A0A397S6T7"/>
<dbReference type="OrthoDB" id="2305901at2759"/>
<dbReference type="EMBL" id="QKYT01000831">
    <property type="protein sequence ID" value="RIA81212.1"/>
    <property type="molecule type" value="Genomic_DNA"/>
</dbReference>
<organism evidence="1 2">
    <name type="scientific">Glomus cerebriforme</name>
    <dbReference type="NCBI Taxonomy" id="658196"/>
    <lineage>
        <taxon>Eukaryota</taxon>
        <taxon>Fungi</taxon>
        <taxon>Fungi incertae sedis</taxon>
        <taxon>Mucoromycota</taxon>
        <taxon>Glomeromycotina</taxon>
        <taxon>Glomeromycetes</taxon>
        <taxon>Glomerales</taxon>
        <taxon>Glomeraceae</taxon>
        <taxon>Glomus</taxon>
    </lineage>
</organism>
<dbReference type="InterPro" id="IPR032675">
    <property type="entry name" value="LRR_dom_sf"/>
</dbReference>
<accession>A0A397S6T7</accession>
<sequence>MSKLNNDIIYLIFEKLQDDKKTLLLCLLVNKTWCEMIVPVLWRDPWKYLKNGNEKLLINVIISHLSSQLRNNLSQEIDFLKNSYQKPLFDYISFCRHLKLYEIEKIINIINKKSLIPNIENEIFKLFINEKTKFTHLYIPRQFIRKIHLIPEAEHCFSELQFLSCYSTINDDILPGLTELCKSIKELELFIVEGKYYNYEIIKLIETPKKLFNIRFLTKYHSIIDETFCKILENSLIKHSNNIQYFTIIIQPITNILSSFVNLKRLELDNGFRHMAWNCLENLSLPLLQILKAKGIPIEVLTSLVENTRGHLVEIKIDYISHDVISNKRIIQAIYQNCPNLKYLKLLFRNSNILELEKLLINCQYLSGLYILVNTMFDELNRDGDHMIDWDYLFEILTKSSPNGLFKFKLYFDESPKLESFISFFDNWNGRHPMLLQTIKLDFYEYFDLIEKYKDKGIVKKFDYALHLFEDFEWIQKKI</sequence>